<dbReference type="GO" id="GO:0008081">
    <property type="term" value="F:phosphoric diester hydrolase activity"/>
    <property type="evidence" value="ECO:0007669"/>
    <property type="project" value="InterPro"/>
</dbReference>
<dbReference type="RefSeq" id="WP_149159401.1">
    <property type="nucleotide sequence ID" value="NZ_CP043505.1"/>
</dbReference>
<organism evidence="3 4">
    <name type="scientific">Agromyces intestinalis</name>
    <dbReference type="NCBI Taxonomy" id="2592652"/>
    <lineage>
        <taxon>Bacteria</taxon>
        <taxon>Bacillati</taxon>
        <taxon>Actinomycetota</taxon>
        <taxon>Actinomycetes</taxon>
        <taxon>Micrococcales</taxon>
        <taxon>Microbacteriaceae</taxon>
        <taxon>Agromyces</taxon>
    </lineage>
</organism>
<dbReference type="Gene3D" id="3.20.20.190">
    <property type="entry name" value="Phosphatidylinositol (PI) phosphodiesterase"/>
    <property type="match status" value="1"/>
</dbReference>
<accession>A0A5C1YED9</accession>
<evidence type="ECO:0000313" key="4">
    <source>
        <dbReference type="Proteomes" id="UP000324678"/>
    </source>
</evidence>
<name>A0A5C1YED9_9MICO</name>
<dbReference type="Pfam" id="PF03009">
    <property type="entry name" value="GDPD"/>
    <property type="match status" value="1"/>
</dbReference>
<gene>
    <name evidence="3" type="ORF">FLP10_02315</name>
</gene>
<dbReference type="InterPro" id="IPR017946">
    <property type="entry name" value="PLC-like_Pdiesterase_TIM-brl"/>
</dbReference>
<dbReference type="PANTHER" id="PTHR46211">
    <property type="entry name" value="GLYCEROPHOSPHORYL DIESTER PHOSPHODIESTERASE"/>
    <property type="match status" value="1"/>
</dbReference>
<dbReference type="PANTHER" id="PTHR46211:SF1">
    <property type="entry name" value="GLYCEROPHOSPHODIESTER PHOSPHODIESTERASE, CYTOPLASMIC"/>
    <property type="match status" value="1"/>
</dbReference>
<reference evidence="3 4" key="1">
    <citation type="submission" date="2019-09" db="EMBL/GenBank/DDBJ databases">
        <title>Genome sequencing of strain KACC 19306.</title>
        <authorList>
            <person name="Heo J."/>
            <person name="Kim S.-J."/>
            <person name="Kim J.-S."/>
            <person name="Hong S.-B."/>
            <person name="Kwon S.-W."/>
        </authorList>
    </citation>
    <scope>NUCLEOTIDE SEQUENCE [LARGE SCALE GENOMIC DNA]</scope>
    <source>
        <strain evidence="3 4">KACC 19306</strain>
    </source>
</reference>
<dbReference type="GO" id="GO:0006629">
    <property type="term" value="P:lipid metabolic process"/>
    <property type="evidence" value="ECO:0007669"/>
    <property type="project" value="InterPro"/>
</dbReference>
<evidence type="ECO:0000259" key="2">
    <source>
        <dbReference type="PROSITE" id="PS51704"/>
    </source>
</evidence>
<sequence>MHPAPGARPDSPTRAAHPRSSDLLANPPRRAVRTGLGAVALAIVVIAMLVVQPPPTASATDVFGALRAPGEPAFTVAHRGDRARAPENTLPSLELAMDRLEFVETDVQLTRDGVPVLFHDVELSRVTGDPHRVDELTFDQLSRLDAGRRYDPAFEGTRIPTLDAFLAALAERDDARALIELKAAWTPDEVRTVTDLLERRGVDDRVVLQSFSIETLDSIAAVAPQLPRIMLIRELPADPRPIAERFGLIGFGTTVASVTAAPEALDLAHSVGIAVLCYTLNSEKKWNEVAALGVDGIITDRPSALDAWLAATAPGT</sequence>
<keyword evidence="4" id="KW-1185">Reference proteome</keyword>
<dbReference type="OrthoDB" id="9758957at2"/>
<protein>
    <recommendedName>
        <fullName evidence="2">GP-PDE domain-containing protein</fullName>
    </recommendedName>
</protein>
<dbReference type="AlphaFoldDB" id="A0A5C1YED9"/>
<feature type="region of interest" description="Disordered" evidence="1">
    <location>
        <begin position="1"/>
        <end position="28"/>
    </location>
</feature>
<dbReference type="PROSITE" id="PS51704">
    <property type="entry name" value="GP_PDE"/>
    <property type="match status" value="1"/>
</dbReference>
<dbReference type="InterPro" id="IPR030395">
    <property type="entry name" value="GP_PDE_dom"/>
</dbReference>
<dbReference type="EMBL" id="CP043505">
    <property type="protein sequence ID" value="QEO13377.1"/>
    <property type="molecule type" value="Genomic_DNA"/>
</dbReference>
<evidence type="ECO:0000313" key="3">
    <source>
        <dbReference type="EMBL" id="QEO13377.1"/>
    </source>
</evidence>
<proteinExistence type="predicted"/>
<dbReference type="KEGG" id="ail:FLP10_02315"/>
<dbReference type="Proteomes" id="UP000324678">
    <property type="component" value="Chromosome"/>
</dbReference>
<evidence type="ECO:0000256" key="1">
    <source>
        <dbReference type="SAM" id="MobiDB-lite"/>
    </source>
</evidence>
<feature type="domain" description="GP-PDE" evidence="2">
    <location>
        <begin position="73"/>
        <end position="309"/>
    </location>
</feature>
<dbReference type="SUPFAM" id="SSF51695">
    <property type="entry name" value="PLC-like phosphodiesterases"/>
    <property type="match status" value="1"/>
</dbReference>